<comment type="caution">
    <text evidence="2">The sequence shown here is derived from an EMBL/GenBank/DDBJ whole genome shotgun (WGS) entry which is preliminary data.</text>
</comment>
<proteinExistence type="predicted"/>
<reference evidence="2" key="1">
    <citation type="submission" date="2019-12" db="EMBL/GenBank/DDBJ databases">
        <title>Genome sequencing and annotation of Brassica cretica.</title>
        <authorList>
            <person name="Studholme D.J."/>
            <person name="Sarris P.F."/>
        </authorList>
    </citation>
    <scope>NUCLEOTIDE SEQUENCE</scope>
    <source>
        <strain evidence="2">PFS-102/07</strain>
        <tissue evidence="2">Leaf</tissue>
    </source>
</reference>
<keyword evidence="1" id="KW-1133">Transmembrane helix</keyword>
<protein>
    <submittedName>
        <fullName evidence="2">Uncharacterized protein</fullName>
    </submittedName>
</protein>
<dbReference type="PROSITE" id="PS51257">
    <property type="entry name" value="PROKAR_LIPOPROTEIN"/>
    <property type="match status" value="1"/>
</dbReference>
<evidence type="ECO:0000256" key="1">
    <source>
        <dbReference type="SAM" id="Phobius"/>
    </source>
</evidence>
<keyword evidence="1" id="KW-0472">Membrane</keyword>
<name>A0A8S9I596_BRACR</name>
<sequence>MGLLIARVFVAPVILPGGFFLGGCFALVAFFAGAVACVLLLFLEPDDDPNLRLAGILGLS</sequence>
<accession>A0A8S9I596</accession>
<gene>
    <name evidence="2" type="ORF">F2Q70_00016406</name>
</gene>
<dbReference type="EMBL" id="QGKY02001250">
    <property type="protein sequence ID" value="KAF2564795.1"/>
    <property type="molecule type" value="Genomic_DNA"/>
</dbReference>
<organism evidence="2">
    <name type="scientific">Brassica cretica</name>
    <name type="common">Mustard</name>
    <dbReference type="NCBI Taxonomy" id="69181"/>
    <lineage>
        <taxon>Eukaryota</taxon>
        <taxon>Viridiplantae</taxon>
        <taxon>Streptophyta</taxon>
        <taxon>Embryophyta</taxon>
        <taxon>Tracheophyta</taxon>
        <taxon>Spermatophyta</taxon>
        <taxon>Magnoliopsida</taxon>
        <taxon>eudicotyledons</taxon>
        <taxon>Gunneridae</taxon>
        <taxon>Pentapetalae</taxon>
        <taxon>rosids</taxon>
        <taxon>malvids</taxon>
        <taxon>Brassicales</taxon>
        <taxon>Brassicaceae</taxon>
        <taxon>Brassiceae</taxon>
        <taxon>Brassica</taxon>
    </lineage>
</organism>
<evidence type="ECO:0000313" key="2">
    <source>
        <dbReference type="EMBL" id="KAF2564795.1"/>
    </source>
</evidence>
<dbReference type="AlphaFoldDB" id="A0A8S9I596"/>
<keyword evidence="1" id="KW-0812">Transmembrane</keyword>
<feature type="transmembrane region" description="Helical" evidence="1">
    <location>
        <begin position="20"/>
        <end position="43"/>
    </location>
</feature>